<reference evidence="9 10" key="1">
    <citation type="journal article" date="2023" name="Sci. Data">
        <title>Genome assembly of the Korean intertidal mud-creeper Batillaria attramentaria.</title>
        <authorList>
            <person name="Patra A.K."/>
            <person name="Ho P.T."/>
            <person name="Jun S."/>
            <person name="Lee S.J."/>
            <person name="Kim Y."/>
            <person name="Won Y.J."/>
        </authorList>
    </citation>
    <scope>NUCLEOTIDE SEQUENCE [LARGE SCALE GENOMIC DNA]</scope>
    <source>
        <strain evidence="9">Wonlab-2016</strain>
    </source>
</reference>
<feature type="domain" description="G-protein coupled receptors family 2 profile 2" evidence="8">
    <location>
        <begin position="50"/>
        <end position="161"/>
    </location>
</feature>
<dbReference type="InterPro" id="IPR050332">
    <property type="entry name" value="GPCR_2"/>
</dbReference>
<dbReference type="Proteomes" id="UP001519460">
    <property type="component" value="Unassembled WGS sequence"/>
</dbReference>
<protein>
    <recommendedName>
        <fullName evidence="8">G-protein coupled receptors family 2 profile 2 domain-containing protein</fullName>
    </recommendedName>
</protein>
<keyword evidence="2" id="KW-0812">Transmembrane</keyword>
<sequence>FASRTCQPDGTWVKHPTQENSNKTWTNFTACVVPTPELPDISHHAVGTGRLQSKSNTLHINLFLAFILRAVLASLKDHLFVGGLGLPKDVTFKNVDGRIIMDFIQEGEHWECRLITVLFFFTISATQTWILMEGLYLFMLIHQTMITERLGVTPYILLGWGEYIPNYIDPHMCCCGAEPSPVLLAIGLFVSSPLLQRTYPIRQVPLCTIAEWHPQETSALWGLASITIEITTSYKPT</sequence>
<dbReference type="InterPro" id="IPR017981">
    <property type="entry name" value="GPCR_2-like_7TM"/>
</dbReference>
<dbReference type="GO" id="GO:0016020">
    <property type="term" value="C:membrane"/>
    <property type="evidence" value="ECO:0007669"/>
    <property type="project" value="UniProtKB-SubCell"/>
</dbReference>
<dbReference type="Gene3D" id="1.20.1070.10">
    <property type="entry name" value="Rhodopsin 7-helix transmembrane proteins"/>
    <property type="match status" value="1"/>
</dbReference>
<comment type="caution">
    <text evidence="9">The sequence shown here is derived from an EMBL/GenBank/DDBJ whole genome shotgun (WGS) entry which is preliminary data.</text>
</comment>
<evidence type="ECO:0000313" key="10">
    <source>
        <dbReference type="Proteomes" id="UP001519460"/>
    </source>
</evidence>
<proteinExistence type="predicted"/>
<name>A0ABD0JNF9_9CAEN</name>
<comment type="subcellular location">
    <subcellularLocation>
        <location evidence="1">Membrane</location>
        <topology evidence="1">Multi-pass membrane protein</topology>
    </subcellularLocation>
</comment>
<keyword evidence="4" id="KW-0297">G-protein coupled receptor</keyword>
<gene>
    <name evidence="9" type="ORF">BaRGS_00032188</name>
</gene>
<dbReference type="Pfam" id="PF00002">
    <property type="entry name" value="7tm_2"/>
    <property type="match status" value="1"/>
</dbReference>
<dbReference type="EMBL" id="JACVVK020000372">
    <property type="protein sequence ID" value="KAK7476570.1"/>
    <property type="molecule type" value="Genomic_DNA"/>
</dbReference>
<dbReference type="PANTHER" id="PTHR45620:SF1">
    <property type="entry name" value="G-PROTEIN COUPLED RECEPTORS FAMILY 2 PROFILE 2 DOMAIN-CONTAINING PROTEIN"/>
    <property type="match status" value="1"/>
</dbReference>
<dbReference type="InterPro" id="IPR000832">
    <property type="entry name" value="GPCR_2_secretin-like"/>
</dbReference>
<evidence type="ECO:0000256" key="5">
    <source>
        <dbReference type="ARBA" id="ARBA00023136"/>
    </source>
</evidence>
<feature type="non-terminal residue" evidence="9">
    <location>
        <position position="1"/>
    </location>
</feature>
<dbReference type="AlphaFoldDB" id="A0ABD0JNF9"/>
<keyword evidence="6" id="KW-0675">Receptor</keyword>
<dbReference type="PROSITE" id="PS50261">
    <property type="entry name" value="G_PROTEIN_RECEP_F2_4"/>
    <property type="match status" value="1"/>
</dbReference>
<dbReference type="PRINTS" id="PR00249">
    <property type="entry name" value="GPCRSECRETIN"/>
</dbReference>
<keyword evidence="7" id="KW-0807">Transducer</keyword>
<keyword evidence="5" id="KW-0472">Membrane</keyword>
<accession>A0ABD0JNF9</accession>
<evidence type="ECO:0000256" key="7">
    <source>
        <dbReference type="ARBA" id="ARBA00023224"/>
    </source>
</evidence>
<dbReference type="PANTHER" id="PTHR45620">
    <property type="entry name" value="PDF RECEPTOR-LIKE PROTEIN-RELATED"/>
    <property type="match status" value="1"/>
</dbReference>
<evidence type="ECO:0000313" key="9">
    <source>
        <dbReference type="EMBL" id="KAK7476570.1"/>
    </source>
</evidence>
<evidence type="ECO:0000256" key="3">
    <source>
        <dbReference type="ARBA" id="ARBA00022989"/>
    </source>
</evidence>
<evidence type="ECO:0000256" key="6">
    <source>
        <dbReference type="ARBA" id="ARBA00023170"/>
    </source>
</evidence>
<evidence type="ECO:0000256" key="4">
    <source>
        <dbReference type="ARBA" id="ARBA00023040"/>
    </source>
</evidence>
<evidence type="ECO:0000259" key="8">
    <source>
        <dbReference type="PROSITE" id="PS50261"/>
    </source>
</evidence>
<organism evidence="9 10">
    <name type="scientific">Batillaria attramentaria</name>
    <dbReference type="NCBI Taxonomy" id="370345"/>
    <lineage>
        <taxon>Eukaryota</taxon>
        <taxon>Metazoa</taxon>
        <taxon>Spiralia</taxon>
        <taxon>Lophotrochozoa</taxon>
        <taxon>Mollusca</taxon>
        <taxon>Gastropoda</taxon>
        <taxon>Caenogastropoda</taxon>
        <taxon>Sorbeoconcha</taxon>
        <taxon>Cerithioidea</taxon>
        <taxon>Batillariidae</taxon>
        <taxon>Batillaria</taxon>
    </lineage>
</organism>
<dbReference type="GO" id="GO:0004930">
    <property type="term" value="F:G protein-coupled receptor activity"/>
    <property type="evidence" value="ECO:0007669"/>
    <property type="project" value="UniProtKB-KW"/>
</dbReference>
<dbReference type="InterPro" id="IPR036445">
    <property type="entry name" value="GPCR_2_extracell_dom_sf"/>
</dbReference>
<keyword evidence="3" id="KW-1133">Transmembrane helix</keyword>
<evidence type="ECO:0000256" key="1">
    <source>
        <dbReference type="ARBA" id="ARBA00004141"/>
    </source>
</evidence>
<evidence type="ECO:0000256" key="2">
    <source>
        <dbReference type="ARBA" id="ARBA00022692"/>
    </source>
</evidence>
<keyword evidence="10" id="KW-1185">Reference proteome</keyword>
<dbReference type="Gene3D" id="4.10.1240.10">
    <property type="entry name" value="GPCR, family 2, extracellular hormone receptor domain"/>
    <property type="match status" value="1"/>
</dbReference>